<keyword evidence="1" id="KW-0175">Coiled coil</keyword>
<sequence length="686" mass="75664">MAGLSFGILFWWGAGCESTAGSLATNETSSDVTAIDGGDQSASETADVAAELTAAQQQAAEAERQLERDRQALQFSAWQHVKAIVEMWRQMPPEYFPGIATLVEQIDTLAAEIEREDSLQVGRIDPLQLTTHNPAFWRAMLETTPEDPVVGLFEQMLWTARGYFDRAGWLIDLQISGPALPMPVHRLTYRVDDEIEKLRARKDARLRALSQSLSGEELLRFITSARGFRGQDPDLVLASIVVRLRMAGIDPADTEATSVQVSELMETMRDDWLIVAEHNPWLAARFNPDPAARKAALEAEGFFAQLAESRGAYGERDLQRLAEAMAAGGFYAEAVQTSRRAVGMRGFTMPGDTMVWWDWLEPLIGAEETAALRDAMDSGEIRPVAFFEVGRALDGTPQLPLHPILGERALRRLQEVERRLSSAEPDSREAAIARLTQAETLGHLGRWDEAEAALDAVPATLAQAAIPMRMWVALWSGRVDDIETLKRELDPDSVLEAPALPALADAAQGNWAAGAEVFAMAAESLANDNEYRAYYALMGAAFHRVAGDEAKAVALIKRARELGAGHDWVSVLVRSMAGEDEREPVGDNITEIAEAGRVCEQRFYRAFQTDLSPARRQALLESCVSTGVVDFVEYTASLLRLRELEPERWDPSFAAPDVADPAEDEETKDADREWTRDASPTWSVPS</sequence>
<feature type="region of interest" description="Disordered" evidence="2">
    <location>
        <begin position="650"/>
        <end position="686"/>
    </location>
</feature>
<dbReference type="InterPro" id="IPR011990">
    <property type="entry name" value="TPR-like_helical_dom_sf"/>
</dbReference>
<keyword evidence="4" id="KW-1185">Reference proteome</keyword>
<reference evidence="3 4" key="1">
    <citation type="submission" date="2021-08" db="EMBL/GenBank/DDBJ databases">
        <authorList>
            <person name="Zhang D."/>
            <person name="Zhang A."/>
            <person name="Wang L."/>
        </authorList>
    </citation>
    <scope>NUCLEOTIDE SEQUENCE [LARGE SCALE GENOMIC DNA]</scope>
    <source>
        <strain evidence="3 4">WL0086</strain>
    </source>
</reference>
<dbReference type="RefSeq" id="WP_221029388.1">
    <property type="nucleotide sequence ID" value="NZ_CP139781.1"/>
</dbReference>
<dbReference type="EMBL" id="CP139781">
    <property type="protein sequence ID" value="WRQ87199.1"/>
    <property type="molecule type" value="Genomic_DNA"/>
</dbReference>
<gene>
    <name evidence="3" type="ORF">K1X11_020495</name>
</gene>
<protein>
    <recommendedName>
        <fullName evidence="5">Tetratricopeptide repeat protein</fullName>
    </recommendedName>
</protein>
<accession>A0ABZ1C6H7</accession>
<evidence type="ECO:0000256" key="2">
    <source>
        <dbReference type="SAM" id="MobiDB-lite"/>
    </source>
</evidence>
<evidence type="ECO:0008006" key="5">
    <source>
        <dbReference type="Google" id="ProtNLM"/>
    </source>
</evidence>
<name>A0ABZ1C6H7_9BACT</name>
<evidence type="ECO:0000256" key="1">
    <source>
        <dbReference type="SAM" id="Coils"/>
    </source>
</evidence>
<organism evidence="3 4">
    <name type="scientific">Actomonas aquatica</name>
    <dbReference type="NCBI Taxonomy" id="2866162"/>
    <lineage>
        <taxon>Bacteria</taxon>
        <taxon>Pseudomonadati</taxon>
        <taxon>Verrucomicrobiota</taxon>
        <taxon>Opitutia</taxon>
        <taxon>Opitutales</taxon>
        <taxon>Opitutaceae</taxon>
        <taxon>Actomonas</taxon>
    </lineage>
</organism>
<evidence type="ECO:0000313" key="4">
    <source>
        <dbReference type="Proteomes" id="UP000738431"/>
    </source>
</evidence>
<reference evidence="3 4" key="2">
    <citation type="submission" date="2023-12" db="EMBL/GenBank/DDBJ databases">
        <title>Description of an unclassified Opitutus bacterium of Verrucomicrobiota.</title>
        <authorList>
            <person name="Zhang D.-F."/>
        </authorList>
    </citation>
    <scope>NUCLEOTIDE SEQUENCE [LARGE SCALE GENOMIC DNA]</scope>
    <source>
        <strain evidence="3 4">WL0086</strain>
    </source>
</reference>
<dbReference type="Gene3D" id="1.25.40.10">
    <property type="entry name" value="Tetratricopeptide repeat domain"/>
    <property type="match status" value="1"/>
</dbReference>
<proteinExistence type="predicted"/>
<dbReference type="Proteomes" id="UP000738431">
    <property type="component" value="Chromosome"/>
</dbReference>
<feature type="coiled-coil region" evidence="1">
    <location>
        <begin position="45"/>
        <end position="72"/>
    </location>
</feature>
<evidence type="ECO:0000313" key="3">
    <source>
        <dbReference type="EMBL" id="WRQ87199.1"/>
    </source>
</evidence>